<sequence>MGLNVPRGALCCGTNRLNLHLDLLFYLIYRNYFYLTLR</sequence>
<dbReference type="EMBL" id="LN879502">
    <property type="protein sequence ID" value="CUI16474.1"/>
    <property type="molecule type" value="Genomic_DNA"/>
</dbReference>
<gene>
    <name evidence="1" type="ORF">PNK_0849</name>
</gene>
<accession>A0A0U5JCA8</accession>
<evidence type="ECO:0000313" key="1">
    <source>
        <dbReference type="EMBL" id="CUI16474.1"/>
    </source>
</evidence>
<dbReference type="KEGG" id="pnl:PNK_0849"/>
<name>A0A0U5JCA8_9BACT</name>
<evidence type="ECO:0000313" key="2">
    <source>
        <dbReference type="Proteomes" id="UP000069902"/>
    </source>
</evidence>
<dbReference type="InParanoid" id="A0A0U5JCA8"/>
<reference evidence="2" key="1">
    <citation type="submission" date="2015-09" db="EMBL/GenBank/DDBJ databases">
        <authorList>
            <person name="Bertelli C."/>
        </authorList>
    </citation>
    <scope>NUCLEOTIDE SEQUENCE [LARGE SCALE GENOMIC DNA]</scope>
    <source>
        <strain evidence="2">KNic</strain>
    </source>
</reference>
<proteinExistence type="predicted"/>
<dbReference type="AlphaFoldDB" id="A0A0U5JCA8"/>
<dbReference type="PATRIC" id="fig|389348.3.peg.930"/>
<keyword evidence="2" id="KW-1185">Reference proteome</keyword>
<protein>
    <submittedName>
        <fullName evidence="1">Uncharacterized protein</fullName>
    </submittedName>
</protein>
<organism evidence="1 2">
    <name type="scientific">Candidatus Protochlamydia naegleriophila</name>
    <dbReference type="NCBI Taxonomy" id="389348"/>
    <lineage>
        <taxon>Bacteria</taxon>
        <taxon>Pseudomonadati</taxon>
        <taxon>Chlamydiota</taxon>
        <taxon>Chlamydiia</taxon>
        <taxon>Parachlamydiales</taxon>
        <taxon>Parachlamydiaceae</taxon>
        <taxon>Candidatus Protochlamydia</taxon>
    </lineage>
</organism>
<dbReference type="Proteomes" id="UP000069902">
    <property type="component" value="Chromosome cPNK"/>
</dbReference>